<dbReference type="AlphaFoldDB" id="A0A2N1M196"/>
<reference evidence="1 2" key="2">
    <citation type="submission" date="2017-10" db="EMBL/GenBank/DDBJ databases">
        <title>Extensive intraspecific genome diversity in a model arbuscular mycorrhizal fungus.</title>
        <authorList>
            <person name="Chen E.C.H."/>
            <person name="Morin E."/>
            <person name="Baudet D."/>
            <person name="Noel J."/>
            <person name="Ndikumana S."/>
            <person name="Charron P."/>
            <person name="St-Onge C."/>
            <person name="Giorgi J."/>
            <person name="Grigoriev I.V."/>
            <person name="Roux C."/>
            <person name="Martin F.M."/>
            <person name="Corradi N."/>
        </authorList>
    </citation>
    <scope>NUCLEOTIDE SEQUENCE [LARGE SCALE GENOMIC DNA]</scope>
    <source>
        <strain evidence="1 2">C2</strain>
    </source>
</reference>
<name>A0A2N1M196_9GLOM</name>
<evidence type="ECO:0000313" key="2">
    <source>
        <dbReference type="Proteomes" id="UP000233469"/>
    </source>
</evidence>
<organism evidence="1 2">
    <name type="scientific">Rhizophagus irregularis</name>
    <dbReference type="NCBI Taxonomy" id="588596"/>
    <lineage>
        <taxon>Eukaryota</taxon>
        <taxon>Fungi</taxon>
        <taxon>Fungi incertae sedis</taxon>
        <taxon>Mucoromycota</taxon>
        <taxon>Glomeromycotina</taxon>
        <taxon>Glomeromycetes</taxon>
        <taxon>Glomerales</taxon>
        <taxon>Glomeraceae</taxon>
        <taxon>Rhizophagus</taxon>
    </lineage>
</organism>
<protein>
    <submittedName>
        <fullName evidence="1">Uncharacterized protein</fullName>
    </submittedName>
</protein>
<dbReference type="Proteomes" id="UP000233469">
    <property type="component" value="Unassembled WGS sequence"/>
</dbReference>
<reference evidence="1 2" key="1">
    <citation type="submission" date="2016-04" db="EMBL/GenBank/DDBJ databases">
        <title>Genome analyses suggest a sexual origin of heterokaryosis in a supposedly ancient asexual fungus.</title>
        <authorList>
            <person name="Ropars J."/>
            <person name="Sedzielewska K."/>
            <person name="Noel J."/>
            <person name="Charron P."/>
            <person name="Farinelli L."/>
            <person name="Marton T."/>
            <person name="Kruger M."/>
            <person name="Pelin A."/>
            <person name="Brachmann A."/>
            <person name="Corradi N."/>
        </authorList>
    </citation>
    <scope>NUCLEOTIDE SEQUENCE [LARGE SCALE GENOMIC DNA]</scope>
    <source>
        <strain evidence="1 2">C2</strain>
    </source>
</reference>
<dbReference type="InterPro" id="IPR036691">
    <property type="entry name" value="Endo/exonu/phosph_ase_sf"/>
</dbReference>
<dbReference type="EMBL" id="LLXL01007696">
    <property type="protein sequence ID" value="PKK55402.1"/>
    <property type="molecule type" value="Genomic_DNA"/>
</dbReference>
<sequence>MCDEIIRKKSNNIVYILIGDFNLITNGLINSYRKLNKEELENTYHKEGVSTRINQIWISETYSNKLLNFSITPLTFITSSDYDIITLTMDTSALI</sequence>
<accession>A0A2N1M196</accession>
<dbReference type="Gene3D" id="3.60.10.10">
    <property type="entry name" value="Endonuclease/exonuclease/phosphatase"/>
    <property type="match status" value="1"/>
</dbReference>
<comment type="caution">
    <text evidence="1">The sequence shown here is derived from an EMBL/GenBank/DDBJ whole genome shotgun (WGS) entry which is preliminary data.</text>
</comment>
<gene>
    <name evidence="1" type="ORF">RhiirC2_802489</name>
</gene>
<proteinExistence type="predicted"/>
<dbReference type="SUPFAM" id="SSF56219">
    <property type="entry name" value="DNase I-like"/>
    <property type="match status" value="1"/>
</dbReference>
<evidence type="ECO:0000313" key="1">
    <source>
        <dbReference type="EMBL" id="PKK55402.1"/>
    </source>
</evidence>